<evidence type="ECO:0000313" key="1">
    <source>
        <dbReference type="EMBL" id="ABF79850.1"/>
    </source>
</evidence>
<organism evidence="1">
    <name type="scientific">Burkholderia orbicola (strain AU 1054)</name>
    <dbReference type="NCBI Taxonomy" id="331271"/>
    <lineage>
        <taxon>Bacteria</taxon>
        <taxon>Pseudomonadati</taxon>
        <taxon>Pseudomonadota</taxon>
        <taxon>Betaproteobacteria</taxon>
        <taxon>Burkholderiales</taxon>
        <taxon>Burkholderiaceae</taxon>
        <taxon>Burkholderia</taxon>
        <taxon>Burkholderia cepacia complex</taxon>
        <taxon>Burkholderia orbicola</taxon>
    </lineage>
</organism>
<dbReference type="SUPFAM" id="SSF51182">
    <property type="entry name" value="RmlC-like cupins"/>
    <property type="match status" value="1"/>
</dbReference>
<dbReference type="EMBL" id="CP000379">
    <property type="protein sequence ID" value="ABF79850.1"/>
    <property type="molecule type" value="Genomic_DNA"/>
</dbReference>
<accession>A0A0H2Y031</accession>
<dbReference type="InterPro" id="IPR014710">
    <property type="entry name" value="RmlC-like_jellyroll"/>
</dbReference>
<dbReference type="Gene3D" id="2.60.120.10">
    <property type="entry name" value="Jelly Rolls"/>
    <property type="match status" value="1"/>
</dbReference>
<sequence>MNARGLSERIVDFAALEWEHPAAFDDGIDQVVLVDTLDEHAKRGIRTRIVRFDPGAGTSVPFLHDYHEEVHLIDGDQSLVDVATREYRATYREGSYFVRPAGTPHGPFRSDAGCLLLEIHYYGSPEDTR</sequence>
<name>A0A0H2Y031_BURO1</name>
<proteinExistence type="predicted"/>
<reference evidence="1" key="1">
    <citation type="submission" date="2006-05" db="EMBL/GenBank/DDBJ databases">
        <title>Complete sequence of chromosome 2 of Burkholderia cenocepacia AU 1054.</title>
        <authorList>
            <consortium name="US DOE Joint Genome Institute"/>
            <person name="Copeland A."/>
            <person name="Lucas S."/>
            <person name="Lapidus A."/>
            <person name="Barry K."/>
            <person name="Detter J.C."/>
            <person name="Glavina del Rio T."/>
            <person name="Hammon N."/>
            <person name="Israni S."/>
            <person name="Dalin E."/>
            <person name="Tice H."/>
            <person name="Pitluck S."/>
            <person name="Chain P."/>
            <person name="Malfatti S."/>
            <person name="Shin M."/>
            <person name="Vergez L."/>
            <person name="Schmutz J."/>
            <person name="Larimer F."/>
            <person name="Land M."/>
            <person name="Hauser L."/>
            <person name="Kyrpides N."/>
            <person name="Lykidis A."/>
            <person name="LiPuma J.J."/>
            <person name="Konstantinidis K."/>
            <person name="Tiedje J.M."/>
            <person name="Richardson P."/>
        </authorList>
    </citation>
    <scope>NUCLEOTIDE SEQUENCE [LARGE SCALE GENOMIC DNA]</scope>
    <source>
        <strain evidence="1">AU 1054</strain>
    </source>
</reference>
<gene>
    <name evidence="1" type="ordered locus">Bcen_4975</name>
</gene>
<protein>
    <submittedName>
        <fullName evidence="1">Cupin 2, conserved barrel</fullName>
    </submittedName>
</protein>
<dbReference type="AlphaFoldDB" id="A0A0H2Y031"/>
<dbReference type="HOGENOM" id="CLU_146491_0_0_4"/>
<dbReference type="InterPro" id="IPR011051">
    <property type="entry name" value="RmlC_Cupin_sf"/>
</dbReference>